<accession>A0A917BLL7</accession>
<proteinExistence type="predicted"/>
<dbReference type="Gene3D" id="3.30.530.20">
    <property type="match status" value="1"/>
</dbReference>
<evidence type="ECO:0000313" key="1">
    <source>
        <dbReference type="EMBL" id="GGF50540.1"/>
    </source>
</evidence>
<comment type="caution">
    <text evidence="1">The sequence shown here is derived from an EMBL/GenBank/DDBJ whole genome shotgun (WGS) entry which is preliminary data.</text>
</comment>
<gene>
    <name evidence="1" type="ORF">GCM10011519_25630</name>
</gene>
<dbReference type="SUPFAM" id="SSF55961">
    <property type="entry name" value="Bet v1-like"/>
    <property type="match status" value="1"/>
</dbReference>
<evidence type="ECO:0000313" key="2">
    <source>
        <dbReference type="Proteomes" id="UP000649179"/>
    </source>
</evidence>
<reference evidence="1" key="1">
    <citation type="journal article" date="2014" name="Int. J. Syst. Evol. Microbiol.">
        <title>Complete genome sequence of Corynebacterium casei LMG S-19264T (=DSM 44701T), isolated from a smear-ripened cheese.</title>
        <authorList>
            <consortium name="US DOE Joint Genome Institute (JGI-PGF)"/>
            <person name="Walter F."/>
            <person name="Albersmeier A."/>
            <person name="Kalinowski J."/>
            <person name="Ruckert C."/>
        </authorList>
    </citation>
    <scope>NUCLEOTIDE SEQUENCE</scope>
    <source>
        <strain evidence="1">CGMCC 1.16067</strain>
    </source>
</reference>
<name>A0A917BLL7_9ACTN</name>
<dbReference type="EMBL" id="BMKQ01000001">
    <property type="protein sequence ID" value="GGF50540.1"/>
    <property type="molecule type" value="Genomic_DNA"/>
</dbReference>
<dbReference type="AlphaFoldDB" id="A0A917BLL7"/>
<sequence length="135" mass="14810">MQSRHVSVVVRRGPGEVYAYARDPENLPRWAAGLTQGEVDTSADGVIVDSPMGRVEVRFAPTNDLGVLDHVVRLPSGERVLNPLRVLAHPDGSEVLFTVRQLAMSEAELDRDAASVAADLERLRRLLEADEVQQS</sequence>
<dbReference type="InterPro" id="IPR023393">
    <property type="entry name" value="START-like_dom_sf"/>
</dbReference>
<protein>
    <submittedName>
        <fullName evidence="1">Polyketide cyclase</fullName>
    </submittedName>
</protein>
<dbReference type="RefSeq" id="WP_188780123.1">
    <property type="nucleotide sequence ID" value="NZ_BMKQ01000001.1"/>
</dbReference>
<reference evidence="1" key="2">
    <citation type="submission" date="2020-09" db="EMBL/GenBank/DDBJ databases">
        <authorList>
            <person name="Sun Q."/>
            <person name="Zhou Y."/>
        </authorList>
    </citation>
    <scope>NUCLEOTIDE SEQUENCE</scope>
    <source>
        <strain evidence="1">CGMCC 1.16067</strain>
    </source>
</reference>
<keyword evidence="2" id="KW-1185">Reference proteome</keyword>
<organism evidence="1 2">
    <name type="scientific">Marmoricola endophyticus</name>
    <dbReference type="NCBI Taxonomy" id="2040280"/>
    <lineage>
        <taxon>Bacteria</taxon>
        <taxon>Bacillati</taxon>
        <taxon>Actinomycetota</taxon>
        <taxon>Actinomycetes</taxon>
        <taxon>Propionibacteriales</taxon>
        <taxon>Nocardioidaceae</taxon>
        <taxon>Marmoricola</taxon>
    </lineage>
</organism>
<dbReference type="Proteomes" id="UP000649179">
    <property type="component" value="Unassembled WGS sequence"/>
</dbReference>